<proteinExistence type="predicted"/>
<feature type="compositionally biased region" description="Polar residues" evidence="1">
    <location>
        <begin position="563"/>
        <end position="582"/>
    </location>
</feature>
<reference evidence="4" key="1">
    <citation type="submission" date="2016-10" db="EMBL/GenBank/DDBJ databases">
        <authorList>
            <person name="Varghese N."/>
            <person name="Submissions S."/>
        </authorList>
    </citation>
    <scope>NUCLEOTIDE SEQUENCE [LARGE SCALE GENOMIC DNA]</scope>
    <source>
        <strain evidence="4">8N4</strain>
    </source>
</reference>
<sequence>MNKNRYRIVFNHARGMAMVVADITVSAYALTAPCSPATRLPSSATFRLTRLSLGMLLAVGGISFPAQAKVVADSQASAHQQPTVLQTANGIEQINIQAPSAAGVSHNKYTQFDIENRGAILNNGRTISQTQLAGQVAGNPWLARGEAKVILNEVNSKDPSLLNGMLEVAGRQADIIIANPAGITCDGCGFINANRTTLTTGQVQLSDGQISHYAVQQGMIRVEGKGMDSTRQDSTELLARAVKINASLQAKALSITTGQNTIDARNGEVTVQTREGSERPQFAIDVSLLGGMYANKIVLRGTESGVGVHNAGTLGAAAGEVMITTQGTLTHSGHLQASQHIQLSAAGKMSSRGTIAAGITRDGKTSQTGHLLLSSKDAITLSGDQRAKDSVVVKATQITADTSQTHANRVDFIASKGNVETRKAVVVAQQIRVDSAQQLNNDGGHLSGETLSIKATRLSNRSGTLQHRGEQALTLSLQDGIDNRQGRIITQSQRLTLTGSQLNNQQGQISAAQIAINTASSSLNNQQGVISASKKLELTSQGVDNDRGLIQAGESLTIAAQQGRISNRETSQSGGIISQGPLTLSGDALDNQQGL</sequence>
<name>A0A1H9LVB4_9GAMM</name>
<dbReference type="SUPFAM" id="SSF51126">
    <property type="entry name" value="Pectin lyase-like"/>
    <property type="match status" value="1"/>
</dbReference>
<evidence type="ECO:0000259" key="2">
    <source>
        <dbReference type="SMART" id="SM00912"/>
    </source>
</evidence>
<dbReference type="SMART" id="SM00912">
    <property type="entry name" value="Haemagg_act"/>
    <property type="match status" value="1"/>
</dbReference>
<dbReference type="NCBIfam" id="TIGR01901">
    <property type="entry name" value="adhes_NPXG"/>
    <property type="match status" value="1"/>
</dbReference>
<dbReference type="OrthoDB" id="2664633at2"/>
<evidence type="ECO:0000256" key="1">
    <source>
        <dbReference type="SAM" id="MobiDB-lite"/>
    </source>
</evidence>
<feature type="domain" description="Filamentous haemagglutinin FhaB/tRNA nuclease CdiA-like TPS" evidence="2">
    <location>
        <begin position="88"/>
        <end position="208"/>
    </location>
</feature>
<dbReference type="Pfam" id="PF05860">
    <property type="entry name" value="TPS"/>
    <property type="match status" value="1"/>
</dbReference>
<evidence type="ECO:0000313" key="3">
    <source>
        <dbReference type="EMBL" id="SER15380.1"/>
    </source>
</evidence>
<keyword evidence="4" id="KW-1185">Reference proteome</keyword>
<protein>
    <submittedName>
        <fullName evidence="3">Filamentous hemagglutinin</fullName>
    </submittedName>
</protein>
<dbReference type="STRING" id="988801.SAMN05216522_112107"/>
<dbReference type="InterPro" id="IPR010069">
    <property type="entry name" value="CdiA_FHA1_rpt"/>
</dbReference>
<dbReference type="EMBL" id="FOGC01000012">
    <property type="protein sequence ID" value="SER15380.1"/>
    <property type="molecule type" value="Genomic_DNA"/>
</dbReference>
<dbReference type="InterPro" id="IPR024973">
    <property type="entry name" value="ESPR"/>
</dbReference>
<dbReference type="NCBIfam" id="TIGR01731">
    <property type="entry name" value="fil_hemag_20aa"/>
    <property type="match status" value="6"/>
</dbReference>
<gene>
    <name evidence="3" type="ORF">SAMN05216522_112107</name>
</gene>
<dbReference type="InterPro" id="IPR011050">
    <property type="entry name" value="Pectin_lyase_fold/virulence"/>
</dbReference>
<evidence type="ECO:0000313" key="4">
    <source>
        <dbReference type="Proteomes" id="UP000242515"/>
    </source>
</evidence>
<dbReference type="Pfam" id="PF05594">
    <property type="entry name" value="Fil_haemagg"/>
    <property type="match status" value="3"/>
</dbReference>
<dbReference type="InterPro" id="IPR008638">
    <property type="entry name" value="FhaB/CdiA-like_TPS"/>
</dbReference>
<organism evidence="3 4">
    <name type="scientific">Rosenbergiella nectarea</name>
    <dbReference type="NCBI Taxonomy" id="988801"/>
    <lineage>
        <taxon>Bacteria</taxon>
        <taxon>Pseudomonadati</taxon>
        <taxon>Pseudomonadota</taxon>
        <taxon>Gammaproteobacteria</taxon>
        <taxon>Enterobacterales</taxon>
        <taxon>Erwiniaceae</taxon>
        <taxon>Rosenbergiella</taxon>
    </lineage>
</organism>
<dbReference type="RefSeq" id="WP_143056423.1">
    <property type="nucleotide sequence ID" value="NZ_FOGC01000012.1"/>
</dbReference>
<dbReference type="InterPro" id="IPR012334">
    <property type="entry name" value="Pectin_lyas_fold"/>
</dbReference>
<accession>A0A1H9LVB4</accession>
<feature type="non-terminal residue" evidence="3">
    <location>
        <position position="595"/>
    </location>
</feature>
<dbReference type="InterPro" id="IPR008619">
    <property type="entry name" value="Filamentous_hemagglutn_rpt"/>
</dbReference>
<dbReference type="Proteomes" id="UP000242515">
    <property type="component" value="Unassembled WGS sequence"/>
</dbReference>
<dbReference type="Pfam" id="PF13018">
    <property type="entry name" value="ESPR"/>
    <property type="match status" value="1"/>
</dbReference>
<dbReference type="Gene3D" id="2.160.20.10">
    <property type="entry name" value="Single-stranded right-handed beta-helix, Pectin lyase-like"/>
    <property type="match status" value="1"/>
</dbReference>
<feature type="region of interest" description="Disordered" evidence="1">
    <location>
        <begin position="563"/>
        <end position="595"/>
    </location>
</feature>
<dbReference type="AlphaFoldDB" id="A0A1H9LVB4"/>